<feature type="region of interest" description="Disordered" evidence="3">
    <location>
        <begin position="404"/>
        <end position="428"/>
    </location>
</feature>
<dbReference type="InterPro" id="IPR051310">
    <property type="entry name" value="MCP_chemotaxis"/>
</dbReference>
<dbReference type="Pfam" id="PF16591">
    <property type="entry name" value="HBM"/>
    <property type="match status" value="1"/>
</dbReference>
<evidence type="ECO:0000259" key="7">
    <source>
        <dbReference type="PROSITE" id="PS51753"/>
    </source>
</evidence>
<dbReference type="InterPro" id="IPR032255">
    <property type="entry name" value="HBM"/>
</dbReference>
<keyword evidence="4" id="KW-0472">Membrane</keyword>
<evidence type="ECO:0000256" key="2">
    <source>
        <dbReference type="PROSITE-ProRule" id="PRU00284"/>
    </source>
</evidence>
<proteinExistence type="inferred from homology"/>
<dbReference type="SMART" id="SM00304">
    <property type="entry name" value="HAMP"/>
    <property type="match status" value="1"/>
</dbReference>
<organism evidence="8 9">
    <name type="scientific">Pantoea osteomyelitidis</name>
    <dbReference type="NCBI Taxonomy" id="3230026"/>
    <lineage>
        <taxon>Bacteria</taxon>
        <taxon>Pseudomonadati</taxon>
        <taxon>Pseudomonadota</taxon>
        <taxon>Gammaproteobacteria</taxon>
        <taxon>Enterobacterales</taxon>
        <taxon>Erwiniaceae</taxon>
        <taxon>Pantoea</taxon>
    </lineage>
</organism>
<reference evidence="8 9" key="1">
    <citation type="submission" date="2024-08" db="EMBL/GenBank/DDBJ databases">
        <title>Pantoea ronii - a newly identified human opportunistic pathogen.</title>
        <authorList>
            <person name="Keidar-Friedman D."/>
            <person name="Sorek N."/>
            <person name="Leshin-Carmel D."/>
            <person name="Tsur A."/>
            <person name="Amsalem M."/>
            <person name="Tolkach D."/>
            <person name="Brosh-Nissimov T."/>
        </authorList>
    </citation>
    <scope>NUCLEOTIDE SEQUENCE [LARGE SCALE GENOMIC DNA]</scope>
    <source>
        <strain evidence="8 9">AA23256</strain>
    </source>
</reference>
<dbReference type="CDD" id="cd06225">
    <property type="entry name" value="HAMP"/>
    <property type="match status" value="1"/>
</dbReference>
<gene>
    <name evidence="8" type="ORF">ABU178_18390</name>
</gene>
<dbReference type="Proteomes" id="UP001611251">
    <property type="component" value="Unassembled WGS sequence"/>
</dbReference>
<evidence type="ECO:0000256" key="4">
    <source>
        <dbReference type="SAM" id="Phobius"/>
    </source>
</evidence>
<dbReference type="SMART" id="SM00283">
    <property type="entry name" value="MA"/>
    <property type="match status" value="1"/>
</dbReference>
<evidence type="ECO:0000313" key="8">
    <source>
        <dbReference type="EMBL" id="MFH8136121.1"/>
    </source>
</evidence>
<feature type="domain" description="Methyl-accepting transducer" evidence="5">
    <location>
        <begin position="365"/>
        <end position="594"/>
    </location>
</feature>
<comment type="caution">
    <text evidence="8">The sequence shown here is derived from an EMBL/GenBank/DDBJ whole genome shotgun (WGS) entry which is preliminary data.</text>
</comment>
<dbReference type="SUPFAM" id="SSF58104">
    <property type="entry name" value="Methyl-accepting chemotaxis protein (MCP) signaling domain"/>
    <property type="match status" value="1"/>
</dbReference>
<feature type="domain" description="HAMP" evidence="6">
    <location>
        <begin position="308"/>
        <end position="360"/>
    </location>
</feature>
<dbReference type="PROSITE" id="PS50111">
    <property type="entry name" value="CHEMOTAXIS_TRANSDUC_2"/>
    <property type="match status" value="1"/>
</dbReference>
<evidence type="ECO:0000259" key="6">
    <source>
        <dbReference type="PROSITE" id="PS50885"/>
    </source>
</evidence>
<sequence length="646" mass="69472">MFNALSSRIRNLRVGKKLGFGFGLVLLLAAAIAAVSIYQFRDIQDRADKINYSLAISTGVNDALDSQTAYQLNFDEKKIAESQQALKMAQAAFTQMMSTLYWSPEMRSWLDTFPNLVKAYQHSQKTFTDAVNTRQAIKNGWNLSASEAAFQDLKQQLGVGADLMLQLQMSKLDLALLDVHYAVRGVVADPSEKSAAILSASADNAAVMLDTFASLVTPEQEQSLQPLKSQLISYKKSVLSYVPAYQQEMQAATEMTRQAADMNEMVEKLVKREVDIALSSVALGVKMVSLVALAALLVGCIVAFCITRLITRPLRETLTVTERIAEGDLTHHITTTRRDELGMLLHTVGQMSDNLRNMIGQIRAGVLEVSYAATEISAGNTDLSSRTEEQAAAVEQTAASMEQLSSTVKQNADNAHSASQLAAEASKNAQTGGQQVNAVVETMQQITQSSKRIADITTVINSIAFQTNILALNAAVEAARAGEQGRGFAVVASEVRNLAQRSAQAAKEIEELIAESVSRVNSGAKLVESTGSTMQTIVQSVSNVRDIMGEIASASGEQSRGISQVSQAVVEMDNTTQQNAALVEQSAAAAHSLEQQAASLTRAVAVFRLTETSAPEKSETASKPVKLLPAPVTPVRAATETGWESF</sequence>
<accession>A0ABW7Q0K8</accession>
<feature type="compositionally biased region" description="Polar residues" evidence="3">
    <location>
        <begin position="404"/>
        <end position="420"/>
    </location>
</feature>
<dbReference type="PANTHER" id="PTHR43531:SF5">
    <property type="entry name" value="METHYL-ACCEPTING CHEMOTAXIS PROTEIN III"/>
    <property type="match status" value="1"/>
</dbReference>
<evidence type="ECO:0000259" key="5">
    <source>
        <dbReference type="PROSITE" id="PS50111"/>
    </source>
</evidence>
<dbReference type="SMART" id="SM01358">
    <property type="entry name" value="HBM"/>
    <property type="match status" value="1"/>
</dbReference>
<feature type="domain" description="HBM" evidence="7">
    <location>
        <begin position="45"/>
        <end position="281"/>
    </location>
</feature>
<protein>
    <submittedName>
        <fullName evidence="8">Methyl-accepting chemotaxis protein</fullName>
    </submittedName>
</protein>
<name>A0ABW7Q0K8_9GAMM</name>
<dbReference type="CDD" id="cd11386">
    <property type="entry name" value="MCP_signal"/>
    <property type="match status" value="1"/>
</dbReference>
<feature type="transmembrane region" description="Helical" evidence="4">
    <location>
        <begin position="287"/>
        <end position="306"/>
    </location>
</feature>
<evidence type="ECO:0000256" key="3">
    <source>
        <dbReference type="SAM" id="MobiDB-lite"/>
    </source>
</evidence>
<dbReference type="InterPro" id="IPR003660">
    <property type="entry name" value="HAMP_dom"/>
</dbReference>
<keyword evidence="9" id="KW-1185">Reference proteome</keyword>
<dbReference type="Gene3D" id="1.20.1440.210">
    <property type="match status" value="1"/>
</dbReference>
<dbReference type="Pfam" id="PF00672">
    <property type="entry name" value="HAMP"/>
    <property type="match status" value="1"/>
</dbReference>
<dbReference type="Gene3D" id="1.10.287.950">
    <property type="entry name" value="Methyl-accepting chemotaxis protein"/>
    <property type="match status" value="1"/>
</dbReference>
<dbReference type="Pfam" id="PF00015">
    <property type="entry name" value="MCPsignal"/>
    <property type="match status" value="1"/>
</dbReference>
<keyword evidence="2" id="KW-0807">Transducer</keyword>
<dbReference type="InterPro" id="IPR004089">
    <property type="entry name" value="MCPsignal_dom"/>
</dbReference>
<keyword evidence="4" id="KW-1133">Transmembrane helix</keyword>
<dbReference type="EMBL" id="JBGFSN010000011">
    <property type="protein sequence ID" value="MFH8136121.1"/>
    <property type="molecule type" value="Genomic_DNA"/>
</dbReference>
<dbReference type="PROSITE" id="PS50885">
    <property type="entry name" value="HAMP"/>
    <property type="match status" value="1"/>
</dbReference>
<dbReference type="PANTHER" id="PTHR43531">
    <property type="entry name" value="PROTEIN ICFG"/>
    <property type="match status" value="1"/>
</dbReference>
<comment type="similarity">
    <text evidence="1">Belongs to the methyl-accepting chemotaxis (MCP) protein family.</text>
</comment>
<evidence type="ECO:0000313" key="9">
    <source>
        <dbReference type="Proteomes" id="UP001611251"/>
    </source>
</evidence>
<dbReference type="PROSITE" id="PS51753">
    <property type="entry name" value="HBM"/>
    <property type="match status" value="1"/>
</dbReference>
<evidence type="ECO:0000256" key="1">
    <source>
        <dbReference type="ARBA" id="ARBA00029447"/>
    </source>
</evidence>
<keyword evidence="4" id="KW-0812">Transmembrane</keyword>
<dbReference type="RefSeq" id="WP_397217602.1">
    <property type="nucleotide sequence ID" value="NZ_JBGFSN010000011.1"/>
</dbReference>